<evidence type="ECO:0000259" key="7">
    <source>
        <dbReference type="PROSITE" id="PS51194"/>
    </source>
</evidence>
<dbReference type="GO" id="GO:0032259">
    <property type="term" value="P:methylation"/>
    <property type="evidence" value="ECO:0007669"/>
    <property type="project" value="UniProtKB-KW"/>
</dbReference>
<dbReference type="Pfam" id="PF00145">
    <property type="entry name" value="DNA_methylase"/>
    <property type="match status" value="1"/>
</dbReference>
<evidence type="ECO:0000313" key="9">
    <source>
        <dbReference type="Proteomes" id="UP000799118"/>
    </source>
</evidence>
<dbReference type="InterPro" id="IPR038718">
    <property type="entry name" value="SNF2-like_sf"/>
</dbReference>
<dbReference type="GO" id="GO:0005524">
    <property type="term" value="F:ATP binding"/>
    <property type="evidence" value="ECO:0007669"/>
    <property type="project" value="UniProtKB-KW"/>
</dbReference>
<reference evidence="8" key="1">
    <citation type="journal article" date="2019" name="Environ. Microbiol.">
        <title>Fungal ecological strategies reflected in gene transcription - a case study of two litter decomposers.</title>
        <authorList>
            <person name="Barbi F."/>
            <person name="Kohler A."/>
            <person name="Barry K."/>
            <person name="Baskaran P."/>
            <person name="Daum C."/>
            <person name="Fauchery L."/>
            <person name="Ihrmark K."/>
            <person name="Kuo A."/>
            <person name="LaButti K."/>
            <person name="Lipzen A."/>
            <person name="Morin E."/>
            <person name="Grigoriev I.V."/>
            <person name="Henrissat B."/>
            <person name="Lindahl B."/>
            <person name="Martin F."/>
        </authorList>
    </citation>
    <scope>NUCLEOTIDE SEQUENCE</scope>
    <source>
        <strain evidence="8">JB14</strain>
    </source>
</reference>
<keyword evidence="1" id="KW-0489">Methyltransferase</keyword>
<dbReference type="GO" id="GO:0006281">
    <property type="term" value="P:DNA repair"/>
    <property type="evidence" value="ECO:0007669"/>
    <property type="project" value="TreeGrafter"/>
</dbReference>
<dbReference type="InterPro" id="IPR050628">
    <property type="entry name" value="SNF2_RAD54_helicase_TF"/>
</dbReference>
<dbReference type="EMBL" id="ML769506">
    <property type="protein sequence ID" value="KAE9396876.1"/>
    <property type="molecule type" value="Genomic_DNA"/>
</dbReference>
<feature type="compositionally biased region" description="Basic residues" evidence="6">
    <location>
        <begin position="1413"/>
        <end position="1425"/>
    </location>
</feature>
<dbReference type="InterPro" id="IPR014001">
    <property type="entry name" value="Helicase_ATP-bd"/>
</dbReference>
<dbReference type="InterPro" id="IPR049730">
    <property type="entry name" value="SNF2/RAD54-like_C"/>
</dbReference>
<dbReference type="Gene3D" id="3.40.50.150">
    <property type="entry name" value="Vaccinia Virus protein VP39"/>
    <property type="match status" value="1"/>
</dbReference>
<dbReference type="Gene3D" id="3.40.50.10810">
    <property type="entry name" value="Tandem AAA-ATPase domain"/>
    <property type="match status" value="1"/>
</dbReference>
<dbReference type="Gene3D" id="3.40.50.300">
    <property type="entry name" value="P-loop containing nucleotide triphosphate hydrolases"/>
    <property type="match status" value="1"/>
</dbReference>
<evidence type="ECO:0000256" key="3">
    <source>
        <dbReference type="ARBA" id="ARBA00022741"/>
    </source>
</evidence>
<dbReference type="GO" id="GO:0016787">
    <property type="term" value="F:hydrolase activity"/>
    <property type="evidence" value="ECO:0007669"/>
    <property type="project" value="UniProtKB-KW"/>
</dbReference>
<evidence type="ECO:0000256" key="1">
    <source>
        <dbReference type="ARBA" id="ARBA00022603"/>
    </source>
</evidence>
<feature type="compositionally biased region" description="Polar residues" evidence="6">
    <location>
        <begin position="1370"/>
        <end position="1380"/>
    </location>
</feature>
<dbReference type="OrthoDB" id="423221at2759"/>
<dbReference type="Proteomes" id="UP000799118">
    <property type="component" value="Unassembled WGS sequence"/>
</dbReference>
<feature type="region of interest" description="Disordered" evidence="6">
    <location>
        <begin position="1402"/>
        <end position="1474"/>
    </location>
</feature>
<dbReference type="InterPro" id="IPR000330">
    <property type="entry name" value="SNF2_N"/>
</dbReference>
<keyword evidence="4" id="KW-0378">Hydrolase</keyword>
<dbReference type="GO" id="GO:0008168">
    <property type="term" value="F:methyltransferase activity"/>
    <property type="evidence" value="ECO:0007669"/>
    <property type="project" value="UniProtKB-KW"/>
</dbReference>
<dbReference type="PROSITE" id="PS51194">
    <property type="entry name" value="HELICASE_CTER"/>
    <property type="match status" value="1"/>
</dbReference>
<dbReference type="PANTHER" id="PTHR45626:SF26">
    <property type="entry name" value="FAMILY HELICASE, PUTATIVE (AFU_ORTHOLOGUE AFUA_2G09120)-RELATED"/>
    <property type="match status" value="1"/>
</dbReference>
<dbReference type="Pfam" id="PF00176">
    <property type="entry name" value="SNF2-rel_dom"/>
    <property type="match status" value="1"/>
</dbReference>
<dbReference type="InterPro" id="IPR001650">
    <property type="entry name" value="Helicase_C-like"/>
</dbReference>
<keyword evidence="2" id="KW-0808">Transferase</keyword>
<evidence type="ECO:0000313" key="8">
    <source>
        <dbReference type="EMBL" id="KAE9396876.1"/>
    </source>
</evidence>
<feature type="region of interest" description="Disordered" evidence="6">
    <location>
        <begin position="1249"/>
        <end position="1275"/>
    </location>
</feature>
<evidence type="ECO:0000256" key="2">
    <source>
        <dbReference type="ARBA" id="ARBA00022679"/>
    </source>
</evidence>
<dbReference type="SMART" id="SM00487">
    <property type="entry name" value="DEXDc"/>
    <property type="match status" value="1"/>
</dbReference>
<evidence type="ECO:0000256" key="4">
    <source>
        <dbReference type="ARBA" id="ARBA00022801"/>
    </source>
</evidence>
<feature type="domain" description="Helicase C-terminal" evidence="7">
    <location>
        <begin position="1913"/>
        <end position="2059"/>
    </location>
</feature>
<keyword evidence="5" id="KW-0067">ATP-binding</keyword>
<dbReference type="InterPro" id="IPR027417">
    <property type="entry name" value="P-loop_NTPase"/>
</dbReference>
<accession>A0A6A4HG47</accession>
<evidence type="ECO:0000256" key="5">
    <source>
        <dbReference type="ARBA" id="ARBA00022840"/>
    </source>
</evidence>
<feature type="compositionally biased region" description="Basic and acidic residues" evidence="6">
    <location>
        <begin position="1250"/>
        <end position="1259"/>
    </location>
</feature>
<dbReference type="Pfam" id="PF00271">
    <property type="entry name" value="Helicase_C"/>
    <property type="match status" value="1"/>
</dbReference>
<proteinExistence type="predicted"/>
<dbReference type="CDD" id="cd18793">
    <property type="entry name" value="SF2_C_SNF"/>
    <property type="match status" value="1"/>
</dbReference>
<dbReference type="InterPro" id="IPR001525">
    <property type="entry name" value="C5_MeTfrase"/>
</dbReference>
<evidence type="ECO:0000256" key="6">
    <source>
        <dbReference type="SAM" id="MobiDB-lite"/>
    </source>
</evidence>
<sequence length="2059" mass="232148">MAKEIKAKAKGQKTLDGFFKGGNDREDNAPLVKNADSFNLPPLHDIPAIFSDLVSRCPKIKDVATRIEGRKLRVATMCSGTESPLLALELIQQSILDQHNVKLEIEHVFSCEIEPFKQAYIERNFHPPLLFRDVCELGNEKAHTAYGALAAVPGNVDILVAGTSCVDYSNLNNEKQDIDANGESGRTFRGMMGWVTKHRPPIVILENVCSAPWDRVREKFEKHKYSALHIRVDTKQYYIPHTRTRVYLIAIDQKNSSIPKKWKESVERLKRPASSTLDSFLLPMDDPRIHHARQKLAQESYNASDRRTGRTDWGRCESRHQRARLEEELGSKRPLTSWEEGGSCKMLDFTWHDWEAGQVERVWDLQDISLLRDSKKGIDPSFKTTVWNLSQNVDRTIGSNKPGICPCLTPSMIPYITNRGGPMIGLEALSMQGLPVDKLLLTRETEDQLADLAGNAMSSTVVGACILSALVEGILLLKKGDEKVCYGEAGSIEEVEDDAMDVDESSPELPMGDRVIGEESLTFKPLDLSATQQQTLSQVLDVASQSVRLCQCEGRVDITTRPLFRCLDCGASSCKKCGGRPEHNPEPINVEEWRTAVLQASSSEMRFVELKRQEIWSVVYQSPHGSLELHLHPQQPEWRFFAKPKDSEPANAEIRQILEAPVGRLVCKDSLLSGQWAFALPKSAVVQLTVKGSGSLVPSWESKLGLTGEEFKIKTVWSEVQISIPDADKSKFDRDISGSYQLLDRCGTACSGLHKQQGGDASLPQLYLFLDSEDCFLFSTDIRRLQYGESRPVLAKLEPSWRQSSKEDSEQVECRLSFRWVSCDAISLQPTLGGQDASFGIPENSFEVSSSNASCEQALALLSCTADHEWPLESWGEVDKVHERGTFHVSERFQSWQSVEGLDHSNCERCAPTPPKVQYFQVKNKIVGTEDPVQAGEYERRLKRRPTNDGSGSVRIGINIPSLLHRALSRLPSQGRTEKPLLLWRLDTNFTPAAAINLPKFTIMSNKLDKEHAQPPSFKIPLRKEQTRSLEILTQEPFVEEEVSEAVLDPLGWRAEGRAQRPVRIRGGVLADQVGYGKTAITLGLIDCTWKTVEKEFKAQEDIVGKIPVKASLIIVPPHLTRQWDSEVRKFTNKRYKTLVLSTVSNLNSTKIADYQEADIIIVASNIFKSNVYLENLSSLAGVGLLPSKDGRHFNDHLQVVESSLKEQTERLRQEGSLAVKAYMDEGKKRVEEEAARAAQVQLKRLKGKSYRDAVDNQEKAAPAENSSANERRNPSVPSWIPLKFLFTVKVRKPHLVRLLRRLQVLPPKLKKKTRTAISQRNGPAAPRRVNPSLFLTMTSLMRKTPIPSRRRRYPQRSLPLPRLGPESLPSASEQSPTTMMTVLQEVRVMRRSRMEAIRLQAFSEDDAPAPKSKPKQKPAAKKAAARATPSSTTDDDMDVDDPPQSSTKNGKRKAVSDGNRPAKKQRIDSDPWKLGSAKVRDDWTQMQAPPLEMFHFARKVVDEYTYLDGKVHSLVTNLAAERQWVLSGTPPIHDFGALKTISAFLDVHLGIDDDGEGQSAEVKKRKRERTDVEKFHSFREVHTLEWHAHRHDVGQRFLDRFVRQNIAEIDEIPWDEKNVEIILPAAERAIYLELEHYLRALEMTVKRGKKTESDREKRVAQSLGDSKSAEEALLKRCSHFEVETKNENAMKACDVIVQERQKQLNECKENLLSAIKDGVKREKELSKKLNNAGAESMFLEWIRVCTTEGVDDAEATSTIKSLIEKAEAPTVKSKPRKEDVNLSEAVKAQIWEHREKTHEIRRLTKELIGRVRSLRYFTVVRDLQKQREQPPDLSCPACGRDKLPVEEASVLSSCGHIGCNDCVRTFAEKEECVHAKEGGCKSAARVINVVKAETLGVDDVERDGRGKHFGMKLEEVVKLIKKKIPKDDRVLVFVQFPDLMKKVTEAFDHHKIEFLEIRGTASQKSKNLEKFQNDSKERVLLLNVMDESASGANLTSASHAIFLSPLLAPSQEIYDACETQAIGRLVRYGQTKHVHIYRFLTKNTIDEEIYEQRTRRQT</sequence>
<dbReference type="SUPFAM" id="SSF52540">
    <property type="entry name" value="P-loop containing nucleoside triphosphate hydrolases"/>
    <property type="match status" value="2"/>
</dbReference>
<dbReference type="GO" id="GO:0005634">
    <property type="term" value="C:nucleus"/>
    <property type="evidence" value="ECO:0007669"/>
    <property type="project" value="TreeGrafter"/>
</dbReference>
<dbReference type="PANTHER" id="PTHR45626">
    <property type="entry name" value="TRANSCRIPTION TERMINATION FACTOR 2-RELATED"/>
    <property type="match status" value="1"/>
</dbReference>
<keyword evidence="3" id="KW-0547">Nucleotide-binding</keyword>
<organism evidence="8 9">
    <name type="scientific">Gymnopus androsaceus JB14</name>
    <dbReference type="NCBI Taxonomy" id="1447944"/>
    <lineage>
        <taxon>Eukaryota</taxon>
        <taxon>Fungi</taxon>
        <taxon>Dikarya</taxon>
        <taxon>Basidiomycota</taxon>
        <taxon>Agaricomycotina</taxon>
        <taxon>Agaricomycetes</taxon>
        <taxon>Agaricomycetidae</taxon>
        <taxon>Agaricales</taxon>
        <taxon>Marasmiineae</taxon>
        <taxon>Omphalotaceae</taxon>
        <taxon>Gymnopus</taxon>
    </lineage>
</organism>
<gene>
    <name evidence="8" type="ORF">BT96DRAFT_921812</name>
</gene>
<dbReference type="InterPro" id="IPR029063">
    <property type="entry name" value="SAM-dependent_MTases_sf"/>
</dbReference>
<protein>
    <recommendedName>
        <fullName evidence="7">Helicase C-terminal domain-containing protein</fullName>
    </recommendedName>
</protein>
<dbReference type="SUPFAM" id="SSF53335">
    <property type="entry name" value="S-adenosyl-L-methionine-dependent methyltransferases"/>
    <property type="match status" value="1"/>
</dbReference>
<feature type="region of interest" description="Disordered" evidence="6">
    <location>
        <begin position="1311"/>
        <end position="1330"/>
    </location>
</feature>
<dbReference type="GO" id="GO:0008094">
    <property type="term" value="F:ATP-dependent activity, acting on DNA"/>
    <property type="evidence" value="ECO:0007669"/>
    <property type="project" value="TreeGrafter"/>
</dbReference>
<feature type="region of interest" description="Disordered" evidence="6">
    <location>
        <begin position="1343"/>
        <end position="1380"/>
    </location>
</feature>
<keyword evidence="9" id="KW-1185">Reference proteome</keyword>
<name>A0A6A4HG47_9AGAR</name>